<proteinExistence type="predicted"/>
<keyword evidence="4" id="KW-1185">Reference proteome</keyword>
<dbReference type="InterPro" id="IPR012341">
    <property type="entry name" value="6hp_glycosidase-like_sf"/>
</dbReference>
<protein>
    <submittedName>
        <fullName evidence="3">Glycogen debranching N-terminal domain-containing protein</fullName>
    </submittedName>
</protein>
<feature type="region of interest" description="Disordered" evidence="1">
    <location>
        <begin position="307"/>
        <end position="327"/>
    </location>
</feature>
<feature type="domain" description="Putative glycogen debranching enzyme N-terminal" evidence="2">
    <location>
        <begin position="20"/>
        <end position="196"/>
    </location>
</feature>
<name>A0ABP9H2M7_9ACTN</name>
<dbReference type="Proteomes" id="UP001500466">
    <property type="component" value="Unassembled WGS sequence"/>
</dbReference>
<dbReference type="SUPFAM" id="SSF48208">
    <property type="entry name" value="Six-hairpin glycosidases"/>
    <property type="match status" value="1"/>
</dbReference>
<evidence type="ECO:0000259" key="2">
    <source>
        <dbReference type="Pfam" id="PF14742"/>
    </source>
</evidence>
<evidence type="ECO:0000313" key="3">
    <source>
        <dbReference type="EMBL" id="GAA4960155.1"/>
    </source>
</evidence>
<dbReference type="RefSeq" id="WP_345675396.1">
    <property type="nucleotide sequence ID" value="NZ_BAABHS010000007.1"/>
</dbReference>
<sequence>MTGIRTPHPLAHDALICVDAPGMAICPRDGQLRGRGVHGLFHDGRRLLARSVVTIGGAEPEPLSSHTVGAGTARFLAMHRFVADPVPDPALVVDRTRQADGRERVVIRNTTRRRVRVPVEMTLGTDLAPIGELRVGRRGPDLAARVCPGGLTWSSADGWVVRAVASPAPETALAAAGILRWDITLQPAASWTVELRVTGAPAHQRAGTTTTHAIPAPRAPLGPPPWSEARVRCDDFRVAEWMRQSLVDLRGLLVADPEHRTVPMPAAGAPWQLVPTGRDCLWTARMLLPLGTRLAAGTLRMLADRQGRRADPLSGEEPGKIPHSLGPGGRAPRYDCVGSTALYVTLLGEARRWGLSDSETEPLLPHLRRALAHLAATLDTHPDGFVRVGPGGPAPCELQGQVYEAAVHAARLLREFGEDTDAGDAASPDAWRKRAADLAARFRDRFRVEDAAGPYIAAALDGEGRPVAVPNSAMGQLPGTGILDDAACADVARRLLSPDLNCGWGLRGIGARTPGYHPLAVRGGVVRAHETCVAIAGLAVHGQADAAYELLSGLLEAVPHFGYRMPEMHAGEQRVPGHVPVAHPLACRPLARSAAAILPVLVALAGVRPDAPRQRIVVRPPAAPAIGELELADLRVSGDPFTVRINRQGQAVIEAAPEGMQLAI</sequence>
<dbReference type="Gene3D" id="1.50.10.10">
    <property type="match status" value="1"/>
</dbReference>
<dbReference type="InterPro" id="IPR008928">
    <property type="entry name" value="6-hairpin_glycosidase_sf"/>
</dbReference>
<dbReference type="InterPro" id="IPR032856">
    <property type="entry name" value="GDE_N_bis"/>
</dbReference>
<accession>A0ABP9H2M7</accession>
<organism evidence="3 4">
    <name type="scientific">Yinghuangia aomiensis</name>
    <dbReference type="NCBI Taxonomy" id="676205"/>
    <lineage>
        <taxon>Bacteria</taxon>
        <taxon>Bacillati</taxon>
        <taxon>Actinomycetota</taxon>
        <taxon>Actinomycetes</taxon>
        <taxon>Kitasatosporales</taxon>
        <taxon>Streptomycetaceae</taxon>
        <taxon>Yinghuangia</taxon>
    </lineage>
</organism>
<evidence type="ECO:0000313" key="4">
    <source>
        <dbReference type="Proteomes" id="UP001500466"/>
    </source>
</evidence>
<dbReference type="EMBL" id="BAABHS010000007">
    <property type="protein sequence ID" value="GAA4960155.1"/>
    <property type="molecule type" value="Genomic_DNA"/>
</dbReference>
<reference evidence="4" key="1">
    <citation type="journal article" date="2019" name="Int. J. Syst. Evol. Microbiol.">
        <title>The Global Catalogue of Microorganisms (GCM) 10K type strain sequencing project: providing services to taxonomists for standard genome sequencing and annotation.</title>
        <authorList>
            <consortium name="The Broad Institute Genomics Platform"/>
            <consortium name="The Broad Institute Genome Sequencing Center for Infectious Disease"/>
            <person name="Wu L."/>
            <person name="Ma J."/>
        </authorList>
    </citation>
    <scope>NUCLEOTIDE SEQUENCE [LARGE SCALE GENOMIC DNA]</scope>
    <source>
        <strain evidence="4">JCM 17986</strain>
    </source>
</reference>
<comment type="caution">
    <text evidence="3">The sequence shown here is derived from an EMBL/GenBank/DDBJ whole genome shotgun (WGS) entry which is preliminary data.</text>
</comment>
<evidence type="ECO:0000256" key="1">
    <source>
        <dbReference type="SAM" id="MobiDB-lite"/>
    </source>
</evidence>
<gene>
    <name evidence="3" type="ORF">GCM10023205_24190</name>
</gene>
<dbReference type="Pfam" id="PF14742">
    <property type="entry name" value="GDE_N_bis"/>
    <property type="match status" value="1"/>
</dbReference>